<sequence length="304" mass="32308">HGGVRTLLDTLTLTSTYAQLNLSYGTLDTNNQTLNCDFYSGSTSARTLILGASIWNCIRWEITYVTGHTIDAGTSSIRMTGLGRFQGGEATFNELQLNGTSCTIKNVNTFATLTRIGTATRTDSVIFYDDQIIIGTLTLAGNSAINRLRVETYPRGTAVTLTAAVVNVSNADFQDITGAGAGDWDLSAIAGLSGDCGGNTDITFTDPAAQYWHVDTGSWSDPTKWFLATDGGGGAGRVPLPQDDVYIDANSIDSGGKTITVDMPRIGKSIDFTGVLNSPTVSLSNHIYIYGSLTLVNGLTYNHN</sequence>
<feature type="non-terminal residue" evidence="1">
    <location>
        <position position="1"/>
    </location>
</feature>
<evidence type="ECO:0008006" key="2">
    <source>
        <dbReference type="Google" id="ProtNLM"/>
    </source>
</evidence>
<protein>
    <recommendedName>
        <fullName evidence="2">G8 domain-containing protein</fullName>
    </recommendedName>
</protein>
<dbReference type="AlphaFoldDB" id="X1RPX5"/>
<name>X1RPX5_9ZZZZ</name>
<comment type="caution">
    <text evidence="1">The sequence shown here is derived from an EMBL/GenBank/DDBJ whole genome shotgun (WGS) entry which is preliminary data.</text>
</comment>
<proteinExistence type="predicted"/>
<accession>X1RPX5</accession>
<dbReference type="EMBL" id="BARW01009620">
    <property type="protein sequence ID" value="GAI82708.1"/>
    <property type="molecule type" value="Genomic_DNA"/>
</dbReference>
<reference evidence="1" key="1">
    <citation type="journal article" date="2014" name="Front. Microbiol.">
        <title>High frequency of phylogenetically diverse reductive dehalogenase-homologous genes in deep subseafloor sedimentary metagenomes.</title>
        <authorList>
            <person name="Kawai M."/>
            <person name="Futagami T."/>
            <person name="Toyoda A."/>
            <person name="Takaki Y."/>
            <person name="Nishi S."/>
            <person name="Hori S."/>
            <person name="Arai W."/>
            <person name="Tsubouchi T."/>
            <person name="Morono Y."/>
            <person name="Uchiyama I."/>
            <person name="Ito T."/>
            <person name="Fujiyama A."/>
            <person name="Inagaki F."/>
            <person name="Takami H."/>
        </authorList>
    </citation>
    <scope>NUCLEOTIDE SEQUENCE</scope>
    <source>
        <strain evidence="1">Expedition CK06-06</strain>
    </source>
</reference>
<organism evidence="1">
    <name type="scientific">marine sediment metagenome</name>
    <dbReference type="NCBI Taxonomy" id="412755"/>
    <lineage>
        <taxon>unclassified sequences</taxon>
        <taxon>metagenomes</taxon>
        <taxon>ecological metagenomes</taxon>
    </lineage>
</organism>
<gene>
    <name evidence="1" type="ORF">S12H4_19275</name>
</gene>
<evidence type="ECO:0000313" key="1">
    <source>
        <dbReference type="EMBL" id="GAI82708.1"/>
    </source>
</evidence>
<feature type="non-terminal residue" evidence="1">
    <location>
        <position position="304"/>
    </location>
</feature>